<evidence type="ECO:0000313" key="2">
    <source>
        <dbReference type="EMBL" id="BDM74236.1"/>
    </source>
</evidence>
<feature type="region of interest" description="Disordered" evidence="1">
    <location>
        <begin position="45"/>
        <end position="92"/>
    </location>
</feature>
<evidence type="ECO:0000256" key="1">
    <source>
        <dbReference type="SAM" id="MobiDB-lite"/>
    </source>
</evidence>
<gene>
    <name evidence="2" type="ORF">HEK616_77230</name>
</gene>
<geneLocation type="plasmid" evidence="2 3">
    <name>SNP1</name>
</geneLocation>
<sequence>MWPGPPTCPRPPGNTRQTISFQLIIPKGKRKGQNPGLASTYRALAEHPPGSRPACLTERGDSCPEPSNEEVAVPAHEIGKPEGFAAGEVGDG</sequence>
<keyword evidence="3" id="KW-1185">Reference proteome</keyword>
<protein>
    <submittedName>
        <fullName evidence="2">Uncharacterized protein</fullName>
    </submittedName>
</protein>
<reference evidence="2" key="1">
    <citation type="submission" date="2022-06" db="EMBL/GenBank/DDBJ databases">
        <title>Complete genome sequence of Streptomyces nigrescens HEK616.</title>
        <authorList>
            <person name="Asamizu S."/>
            <person name="Onaka H."/>
        </authorList>
    </citation>
    <scope>NUCLEOTIDE SEQUENCE</scope>
    <source>
        <strain evidence="2">HEK616</strain>
        <plasmid evidence="2">SNP1</plasmid>
    </source>
</reference>
<accession>A0ABM8A6A5</accession>
<keyword evidence="2" id="KW-0614">Plasmid</keyword>
<evidence type="ECO:0000313" key="3">
    <source>
        <dbReference type="Proteomes" id="UP001059597"/>
    </source>
</evidence>
<organism evidence="2 3">
    <name type="scientific">Streptomyces nigrescens</name>
    <dbReference type="NCBI Taxonomy" id="1920"/>
    <lineage>
        <taxon>Bacteria</taxon>
        <taxon>Bacillati</taxon>
        <taxon>Actinomycetota</taxon>
        <taxon>Actinomycetes</taxon>
        <taxon>Kitasatosporales</taxon>
        <taxon>Streptomycetaceae</taxon>
        <taxon>Streptomyces</taxon>
    </lineage>
</organism>
<dbReference type="EMBL" id="AP026074">
    <property type="protein sequence ID" value="BDM74236.1"/>
    <property type="molecule type" value="Genomic_DNA"/>
</dbReference>
<name>A0ABM8A6A5_STRNI</name>
<proteinExistence type="predicted"/>
<dbReference type="Proteomes" id="UP001059597">
    <property type="component" value="Plasmid SNP1"/>
</dbReference>